<evidence type="ECO:0000259" key="4">
    <source>
        <dbReference type="PROSITE" id="PS50949"/>
    </source>
</evidence>
<dbReference type="InterPro" id="IPR036388">
    <property type="entry name" value="WH-like_DNA-bd_sf"/>
</dbReference>
<dbReference type="AlphaFoldDB" id="A0A261EPH2"/>
<dbReference type="EMBL" id="MWWS01000008">
    <property type="protein sequence ID" value="OZG48758.1"/>
    <property type="molecule type" value="Genomic_DNA"/>
</dbReference>
<feature type="domain" description="HTH gntR-type" evidence="4">
    <location>
        <begin position="5"/>
        <end position="71"/>
    </location>
</feature>
<organism evidence="5 6">
    <name type="scientific">Bombiscardovia coagulans</name>
    <dbReference type="NCBI Taxonomy" id="686666"/>
    <lineage>
        <taxon>Bacteria</taxon>
        <taxon>Bacillati</taxon>
        <taxon>Actinomycetota</taxon>
        <taxon>Actinomycetes</taxon>
        <taxon>Bifidobacteriales</taxon>
        <taxon>Bifidobacteriaceae</taxon>
        <taxon>Bombiscardovia</taxon>
    </lineage>
</organism>
<name>A0A261EPH2_9BIFI</name>
<keyword evidence="6" id="KW-1185">Reference proteome</keyword>
<dbReference type="SMART" id="SM00345">
    <property type="entry name" value="HTH_GNTR"/>
    <property type="match status" value="1"/>
</dbReference>
<dbReference type="PANTHER" id="PTHR44846:SF1">
    <property type="entry name" value="MANNOSYL-D-GLYCERATE TRANSPORT_METABOLISM SYSTEM REPRESSOR MNGR-RELATED"/>
    <property type="match status" value="1"/>
</dbReference>
<accession>A0A261EPH2</accession>
<dbReference type="RefSeq" id="WP_094723357.1">
    <property type="nucleotide sequence ID" value="NZ_MWWS01000008.1"/>
</dbReference>
<dbReference type="Gene3D" id="1.10.10.10">
    <property type="entry name" value="Winged helix-like DNA-binding domain superfamily/Winged helix DNA-binding domain"/>
    <property type="match status" value="1"/>
</dbReference>
<protein>
    <submittedName>
        <fullName evidence="5">GntR family transcriptional regulator</fullName>
    </submittedName>
</protein>
<dbReference type="GO" id="GO:0003700">
    <property type="term" value="F:DNA-binding transcription factor activity"/>
    <property type="evidence" value="ECO:0007669"/>
    <property type="project" value="InterPro"/>
</dbReference>
<dbReference type="InterPro" id="IPR000524">
    <property type="entry name" value="Tscrpt_reg_HTH_GntR"/>
</dbReference>
<sequence>MVGGIPKYVTVENRLRSRLRGMTVGEQLPSEAELCEEYKVSRITIRRAIDDIIRDGQVVRSQGKGTFKAETTVAAQEVINSQIKGFYRQQVDQGRQVRTRVLTSEVIHDPGIAHMLGIDPNFGIIRLERLRYVDEHLQQHVETFVSLERFPEVLQQDFSNGSLYEFLQQQYSVVLERDEVVVRVEPLEGQVSRYFGVEAGSPVLAMDSTVYGPDNRVICYGEALHPPNYSEIKFVINNPTVRCEEPVRR</sequence>
<dbReference type="PROSITE" id="PS50949">
    <property type="entry name" value="HTH_GNTR"/>
    <property type="match status" value="1"/>
</dbReference>
<evidence type="ECO:0000313" key="5">
    <source>
        <dbReference type="EMBL" id="OZG48758.1"/>
    </source>
</evidence>
<dbReference type="SUPFAM" id="SSF46785">
    <property type="entry name" value="Winged helix' DNA-binding domain"/>
    <property type="match status" value="1"/>
</dbReference>
<dbReference type="PRINTS" id="PR00035">
    <property type="entry name" value="HTHGNTR"/>
</dbReference>
<proteinExistence type="predicted"/>
<keyword evidence="2" id="KW-0238">DNA-binding</keyword>
<dbReference type="CDD" id="cd07377">
    <property type="entry name" value="WHTH_GntR"/>
    <property type="match status" value="1"/>
</dbReference>
<dbReference type="InterPro" id="IPR036390">
    <property type="entry name" value="WH_DNA-bd_sf"/>
</dbReference>
<evidence type="ECO:0000256" key="3">
    <source>
        <dbReference type="ARBA" id="ARBA00023163"/>
    </source>
</evidence>
<dbReference type="Pfam" id="PF07702">
    <property type="entry name" value="UTRA"/>
    <property type="match status" value="1"/>
</dbReference>
<dbReference type="InterPro" id="IPR028978">
    <property type="entry name" value="Chorismate_lyase_/UTRA_dom_sf"/>
</dbReference>
<dbReference type="PANTHER" id="PTHR44846">
    <property type="entry name" value="MANNOSYL-D-GLYCERATE TRANSPORT/METABOLISM SYSTEM REPRESSOR MNGR-RELATED"/>
    <property type="match status" value="1"/>
</dbReference>
<evidence type="ECO:0000313" key="6">
    <source>
        <dbReference type="Proteomes" id="UP000216004"/>
    </source>
</evidence>
<dbReference type="InterPro" id="IPR050679">
    <property type="entry name" value="Bact_HTH_transcr_reg"/>
</dbReference>
<gene>
    <name evidence="5" type="ORF">BOCO_1245</name>
</gene>
<dbReference type="Gene3D" id="3.40.1410.10">
    <property type="entry name" value="Chorismate lyase-like"/>
    <property type="match status" value="1"/>
</dbReference>
<evidence type="ECO:0000256" key="1">
    <source>
        <dbReference type="ARBA" id="ARBA00023015"/>
    </source>
</evidence>
<dbReference type="GO" id="GO:0045892">
    <property type="term" value="P:negative regulation of DNA-templated transcription"/>
    <property type="evidence" value="ECO:0007669"/>
    <property type="project" value="TreeGrafter"/>
</dbReference>
<reference evidence="5 6" key="1">
    <citation type="journal article" date="2017" name="BMC Genomics">
        <title>Comparative genomic and phylogenomic analyses of the Bifidobacteriaceae family.</title>
        <authorList>
            <person name="Lugli G.A."/>
            <person name="Milani C."/>
            <person name="Turroni F."/>
            <person name="Duranti S."/>
            <person name="Mancabelli L."/>
            <person name="Mangifesta M."/>
            <person name="Ferrario C."/>
            <person name="Modesto M."/>
            <person name="Mattarelli P."/>
            <person name="Jiri K."/>
            <person name="van Sinderen D."/>
            <person name="Ventura M."/>
        </authorList>
    </citation>
    <scope>NUCLEOTIDE SEQUENCE [LARGE SCALE GENOMIC DNA]</scope>
    <source>
        <strain evidence="5 6">DSM 22924</strain>
    </source>
</reference>
<dbReference type="Proteomes" id="UP000216004">
    <property type="component" value="Unassembled WGS sequence"/>
</dbReference>
<keyword evidence="1" id="KW-0805">Transcription regulation</keyword>
<dbReference type="InterPro" id="IPR011663">
    <property type="entry name" value="UTRA"/>
</dbReference>
<dbReference type="Pfam" id="PF00392">
    <property type="entry name" value="GntR"/>
    <property type="match status" value="1"/>
</dbReference>
<dbReference type="GO" id="GO:0003677">
    <property type="term" value="F:DNA binding"/>
    <property type="evidence" value="ECO:0007669"/>
    <property type="project" value="UniProtKB-KW"/>
</dbReference>
<dbReference type="SMART" id="SM00866">
    <property type="entry name" value="UTRA"/>
    <property type="match status" value="1"/>
</dbReference>
<comment type="caution">
    <text evidence="5">The sequence shown here is derived from an EMBL/GenBank/DDBJ whole genome shotgun (WGS) entry which is preliminary data.</text>
</comment>
<evidence type="ECO:0000256" key="2">
    <source>
        <dbReference type="ARBA" id="ARBA00023125"/>
    </source>
</evidence>
<keyword evidence="3" id="KW-0804">Transcription</keyword>
<dbReference type="SUPFAM" id="SSF64288">
    <property type="entry name" value="Chorismate lyase-like"/>
    <property type="match status" value="1"/>
</dbReference>
<dbReference type="OrthoDB" id="8584262at2"/>